<dbReference type="GO" id="GO:0005829">
    <property type="term" value="C:cytosol"/>
    <property type="evidence" value="ECO:0007669"/>
    <property type="project" value="TreeGrafter"/>
</dbReference>
<dbReference type="PRINTS" id="PR00080">
    <property type="entry name" value="SDRFAMILY"/>
</dbReference>
<dbReference type="Gene3D" id="3.40.50.720">
    <property type="entry name" value="NAD(P)-binding Rossmann-like Domain"/>
    <property type="match status" value="1"/>
</dbReference>
<accession>A0A517WRR9</accession>
<reference evidence="2 3" key="1">
    <citation type="submission" date="2019-03" db="EMBL/GenBank/DDBJ databases">
        <title>Deep-cultivation of Planctomycetes and their phenomic and genomic characterization uncovers novel biology.</title>
        <authorList>
            <person name="Wiegand S."/>
            <person name="Jogler M."/>
            <person name="Boedeker C."/>
            <person name="Pinto D."/>
            <person name="Vollmers J."/>
            <person name="Rivas-Marin E."/>
            <person name="Kohn T."/>
            <person name="Peeters S.H."/>
            <person name="Heuer A."/>
            <person name="Rast P."/>
            <person name="Oberbeckmann S."/>
            <person name="Bunk B."/>
            <person name="Jeske O."/>
            <person name="Meyerdierks A."/>
            <person name="Storesund J.E."/>
            <person name="Kallscheuer N."/>
            <person name="Luecker S."/>
            <person name="Lage O.M."/>
            <person name="Pohl T."/>
            <person name="Merkel B.J."/>
            <person name="Hornburger P."/>
            <person name="Mueller R.-W."/>
            <person name="Bruemmer F."/>
            <person name="Labrenz M."/>
            <person name="Spormann A.M."/>
            <person name="Op den Camp H."/>
            <person name="Overmann J."/>
            <person name="Amann R."/>
            <person name="Jetten M.S.M."/>
            <person name="Mascher T."/>
            <person name="Medema M.H."/>
            <person name="Devos D.P."/>
            <person name="Kaster A.-K."/>
            <person name="Ovreas L."/>
            <person name="Rohde M."/>
            <person name="Galperin M.Y."/>
            <person name="Jogler C."/>
        </authorList>
    </citation>
    <scope>NUCLEOTIDE SEQUENCE [LARGE SCALE GENOMIC DNA]</scope>
    <source>
        <strain evidence="2 3">V202</strain>
    </source>
</reference>
<name>A0A517WRR9_9PLAN</name>
<comment type="similarity">
    <text evidence="1">Belongs to the short-chain dehydrogenases/reductases (SDR) family.</text>
</comment>
<dbReference type="InterPro" id="IPR002347">
    <property type="entry name" value="SDR_fam"/>
</dbReference>
<dbReference type="PANTHER" id="PTHR45267:SF2">
    <property type="entry name" value="NADPH-DEPENDENT PTERIN ALDEHYDE REDUCTASE"/>
    <property type="match status" value="1"/>
</dbReference>
<dbReference type="InterPro" id="IPR053241">
    <property type="entry name" value="NADPH_pterin_aldehyde_rdct"/>
</dbReference>
<dbReference type="InterPro" id="IPR020904">
    <property type="entry name" value="Sc_DH/Rdtase_CS"/>
</dbReference>
<dbReference type="EC" id="1.1.1.100" evidence="2"/>
<protein>
    <submittedName>
        <fullName evidence="2">3-oxoacyl-[acyl-carrier-protein] reductase FabG</fullName>
        <ecNumber evidence="2">1.1.1.100</ecNumber>
    </submittedName>
</protein>
<keyword evidence="2" id="KW-0560">Oxidoreductase</keyword>
<proteinExistence type="inferred from homology"/>
<dbReference type="Proteomes" id="UP000318384">
    <property type="component" value="Chromosome"/>
</dbReference>
<dbReference type="PRINTS" id="PR00081">
    <property type="entry name" value="GDHRDH"/>
</dbReference>
<organism evidence="2 3">
    <name type="scientific">Gimesia aquarii</name>
    <dbReference type="NCBI Taxonomy" id="2527964"/>
    <lineage>
        <taxon>Bacteria</taxon>
        <taxon>Pseudomonadati</taxon>
        <taxon>Planctomycetota</taxon>
        <taxon>Planctomycetia</taxon>
        <taxon>Planctomycetales</taxon>
        <taxon>Planctomycetaceae</taxon>
        <taxon>Gimesia</taxon>
    </lineage>
</organism>
<dbReference type="OrthoDB" id="9775296at2"/>
<gene>
    <name evidence="2" type="primary">fabG_3</name>
    <name evidence="2" type="ORF">V202x_13100</name>
</gene>
<sequence>MAKVIVVTGVTQGLGRAMVDGLIEAGHTVIGCGRSRERIDELSKQYGSPHQFSVVNIADNNAVGSWAKSTLDQFGPPDLLINNAALINENAPLWEVPTEDFDAVIDVNIKGPTNTIRHFLPAMIERQTGVIVNFSSGWGRSASAEVAAYCATKWAVEGLTLSLAQELPRGMAAIPLNPGVINTSMLQSCFGSQAAHYPTAGEWAETAVPFLLSLSAKHNGQQLTVPV</sequence>
<keyword evidence="3" id="KW-1185">Reference proteome</keyword>
<dbReference type="GO" id="GO:0004316">
    <property type="term" value="F:3-oxoacyl-[acyl-carrier-protein] reductase (NADPH) activity"/>
    <property type="evidence" value="ECO:0007669"/>
    <property type="project" value="UniProtKB-EC"/>
</dbReference>
<dbReference type="AlphaFoldDB" id="A0A517WRR9"/>
<dbReference type="SUPFAM" id="SSF51735">
    <property type="entry name" value="NAD(P)-binding Rossmann-fold domains"/>
    <property type="match status" value="1"/>
</dbReference>
<dbReference type="PROSITE" id="PS00061">
    <property type="entry name" value="ADH_SHORT"/>
    <property type="match status" value="1"/>
</dbReference>
<evidence type="ECO:0000313" key="2">
    <source>
        <dbReference type="EMBL" id="QDU07949.1"/>
    </source>
</evidence>
<dbReference type="RefSeq" id="WP_145172264.1">
    <property type="nucleotide sequence ID" value="NZ_CP037422.1"/>
</dbReference>
<dbReference type="EMBL" id="CP037422">
    <property type="protein sequence ID" value="QDU07949.1"/>
    <property type="molecule type" value="Genomic_DNA"/>
</dbReference>
<evidence type="ECO:0000256" key="1">
    <source>
        <dbReference type="RuleBase" id="RU000363"/>
    </source>
</evidence>
<dbReference type="PANTHER" id="PTHR45267">
    <property type="match status" value="1"/>
</dbReference>
<dbReference type="Pfam" id="PF00106">
    <property type="entry name" value="adh_short"/>
    <property type="match status" value="1"/>
</dbReference>
<dbReference type="CDD" id="cd05233">
    <property type="entry name" value="SDR_c"/>
    <property type="match status" value="1"/>
</dbReference>
<evidence type="ECO:0000313" key="3">
    <source>
        <dbReference type="Proteomes" id="UP000318384"/>
    </source>
</evidence>
<dbReference type="InterPro" id="IPR036291">
    <property type="entry name" value="NAD(P)-bd_dom_sf"/>
</dbReference>